<sequence>MKLEEHKKKLPDGWRWVKLSEICKGKGQYGTSKKASDNPNAIPVLRMGNISNGRIDWSDLKYILMPQAEEEKYRLIKGDILFNRTNSAELVGKTAVFDGLQKAVFASYLIRFRVAEDRAEPFYLSAYINSAFGRSFIEANMTRAIGQVNINASIMEAMPIPLPPLDEQKRIAAILNEKMEAVERSRQATLAQLEAAKTLPSAYLRAVFNNPEAQKWERKRLGDMCQIVAPQVDPKIKEYGVLPHVNGENIAGGVCRLLYLNTAAEDGMTSGKYLFDSGDVLYSKLRPYLRKAVFVDFQGLCSADMYPIKVNPNFLDPQFTTWMLVSDEFTKYADEESRRARMPKLNREELFAYNSPLPCLSEQKRIAADLNEKTAEVQKLHKALEEQLEAINKLPSSFLRQAFNGEL</sequence>
<keyword evidence="7" id="KW-0540">Nuclease</keyword>
<feature type="domain" description="Type I restriction modification DNA specificity" evidence="6">
    <location>
        <begin position="11"/>
        <end position="180"/>
    </location>
</feature>
<dbReference type="InterPro" id="IPR000055">
    <property type="entry name" value="Restrct_endonuc_typeI_TRD"/>
</dbReference>
<keyword evidence="5" id="KW-0175">Coiled coil</keyword>
<dbReference type="Pfam" id="PF01420">
    <property type="entry name" value="Methylase_S"/>
    <property type="match status" value="2"/>
</dbReference>
<evidence type="ECO:0000313" key="8">
    <source>
        <dbReference type="Proteomes" id="UP001301728"/>
    </source>
</evidence>
<dbReference type="CDD" id="cd17524">
    <property type="entry name" value="RMtype1_S_EcoUTORF5051P-TRD2-CR2_like"/>
    <property type="match status" value="1"/>
</dbReference>
<evidence type="ECO:0000256" key="2">
    <source>
        <dbReference type="ARBA" id="ARBA00022747"/>
    </source>
</evidence>
<evidence type="ECO:0000313" key="7">
    <source>
        <dbReference type="EMBL" id="MEA5517364.1"/>
    </source>
</evidence>
<comment type="subunit">
    <text evidence="4">The methyltransferase is composed of M and S polypeptides.</text>
</comment>
<dbReference type="GO" id="GO:0016787">
    <property type="term" value="F:hydrolase activity"/>
    <property type="evidence" value="ECO:0007669"/>
    <property type="project" value="UniProtKB-KW"/>
</dbReference>
<feature type="domain" description="Type I restriction modification DNA specificity" evidence="6">
    <location>
        <begin position="215"/>
        <end position="389"/>
    </location>
</feature>
<keyword evidence="7" id="KW-0378">Hydrolase</keyword>
<dbReference type="Proteomes" id="UP001301728">
    <property type="component" value="Unassembled WGS sequence"/>
</dbReference>
<evidence type="ECO:0000256" key="3">
    <source>
        <dbReference type="ARBA" id="ARBA00023125"/>
    </source>
</evidence>
<dbReference type="RefSeq" id="WP_323273890.1">
    <property type="nucleotide sequence ID" value="NZ_JAYGHT010000001.1"/>
</dbReference>
<name>A0ABU5TR64_9CYAN</name>
<dbReference type="EC" id="3.1.21.-" evidence="7"/>
<feature type="coiled-coil region" evidence="5">
    <location>
        <begin position="367"/>
        <end position="394"/>
    </location>
</feature>
<dbReference type="PANTHER" id="PTHR43140:SF1">
    <property type="entry name" value="TYPE I RESTRICTION ENZYME ECOKI SPECIFICITY SUBUNIT"/>
    <property type="match status" value="1"/>
</dbReference>
<evidence type="ECO:0000256" key="5">
    <source>
        <dbReference type="SAM" id="Coils"/>
    </source>
</evidence>
<comment type="caution">
    <text evidence="7">The sequence shown here is derived from an EMBL/GenBank/DDBJ whole genome shotgun (WGS) entry which is preliminary data.</text>
</comment>
<keyword evidence="7" id="KW-0255">Endonuclease</keyword>
<dbReference type="SUPFAM" id="SSF116734">
    <property type="entry name" value="DNA methylase specificity domain"/>
    <property type="match status" value="2"/>
</dbReference>
<proteinExistence type="inferred from homology"/>
<evidence type="ECO:0000256" key="4">
    <source>
        <dbReference type="ARBA" id="ARBA00038652"/>
    </source>
</evidence>
<comment type="similarity">
    <text evidence="1">Belongs to the type-I restriction system S methylase family.</text>
</comment>
<gene>
    <name evidence="7" type="ORF">VB854_00225</name>
</gene>
<accession>A0ABU5TR64</accession>
<protein>
    <submittedName>
        <fullName evidence="7">Restriction endonuclease subunit S</fullName>
        <ecNumber evidence="7">3.1.21.-</ecNumber>
    </submittedName>
</protein>
<dbReference type="EMBL" id="JAYGHT010000001">
    <property type="protein sequence ID" value="MEA5517364.1"/>
    <property type="molecule type" value="Genomic_DNA"/>
</dbReference>
<keyword evidence="8" id="KW-1185">Reference proteome</keyword>
<dbReference type="GO" id="GO:0004519">
    <property type="term" value="F:endonuclease activity"/>
    <property type="evidence" value="ECO:0007669"/>
    <property type="project" value="UniProtKB-KW"/>
</dbReference>
<dbReference type="InterPro" id="IPR044946">
    <property type="entry name" value="Restrct_endonuc_typeI_TRD_sf"/>
</dbReference>
<keyword evidence="3" id="KW-0238">DNA-binding</keyword>
<dbReference type="InterPro" id="IPR051212">
    <property type="entry name" value="Type-I_RE_S_subunit"/>
</dbReference>
<keyword evidence="2" id="KW-0680">Restriction system</keyword>
<dbReference type="PANTHER" id="PTHR43140">
    <property type="entry name" value="TYPE-1 RESTRICTION ENZYME ECOKI SPECIFICITY PROTEIN"/>
    <property type="match status" value="1"/>
</dbReference>
<evidence type="ECO:0000259" key="6">
    <source>
        <dbReference type="Pfam" id="PF01420"/>
    </source>
</evidence>
<reference evidence="7 8" key="1">
    <citation type="submission" date="2023-12" db="EMBL/GenBank/DDBJ databases">
        <title>Baltic Sea Cyanobacteria.</title>
        <authorList>
            <person name="Delbaje E."/>
            <person name="Fewer D.P."/>
            <person name="Shishido T.K."/>
        </authorList>
    </citation>
    <scope>NUCLEOTIDE SEQUENCE [LARGE SCALE GENOMIC DNA]</scope>
    <source>
        <strain evidence="7 8">CCNP 1315</strain>
    </source>
</reference>
<evidence type="ECO:0000256" key="1">
    <source>
        <dbReference type="ARBA" id="ARBA00010923"/>
    </source>
</evidence>
<organism evidence="7 8">
    <name type="scientific">Limnoraphis robusta CCNP1315</name>
    <dbReference type="NCBI Taxonomy" id="3110306"/>
    <lineage>
        <taxon>Bacteria</taxon>
        <taxon>Bacillati</taxon>
        <taxon>Cyanobacteriota</taxon>
        <taxon>Cyanophyceae</taxon>
        <taxon>Oscillatoriophycideae</taxon>
        <taxon>Oscillatoriales</taxon>
        <taxon>Sirenicapillariaceae</taxon>
        <taxon>Limnoraphis</taxon>
    </lineage>
</organism>
<dbReference type="Gene3D" id="3.90.220.20">
    <property type="entry name" value="DNA methylase specificity domains"/>
    <property type="match status" value="2"/>
</dbReference>
<dbReference type="CDD" id="cd16961">
    <property type="entry name" value="RMtype1_S_TRD-CR_like"/>
    <property type="match status" value="1"/>
</dbReference>